<evidence type="ECO:0000313" key="4">
    <source>
        <dbReference type="EMBL" id="KAK2553994.1"/>
    </source>
</evidence>
<dbReference type="Pfam" id="PF00022">
    <property type="entry name" value="Actin"/>
    <property type="match status" value="1"/>
</dbReference>
<feature type="compositionally biased region" description="Polar residues" evidence="2">
    <location>
        <begin position="158"/>
        <end position="173"/>
    </location>
</feature>
<feature type="compositionally biased region" description="Low complexity" evidence="2">
    <location>
        <begin position="211"/>
        <end position="233"/>
    </location>
</feature>
<evidence type="ECO:0000256" key="1">
    <source>
        <dbReference type="RuleBase" id="RU000487"/>
    </source>
</evidence>
<dbReference type="AlphaFoldDB" id="A0AAD9Q3F2"/>
<dbReference type="CDD" id="cd00821">
    <property type="entry name" value="PH"/>
    <property type="match status" value="1"/>
</dbReference>
<proteinExistence type="inferred from homology"/>
<accession>A0AAD9Q3F2</accession>
<evidence type="ECO:0000259" key="3">
    <source>
        <dbReference type="PROSITE" id="PS50003"/>
    </source>
</evidence>
<evidence type="ECO:0000313" key="5">
    <source>
        <dbReference type="Proteomes" id="UP001249851"/>
    </source>
</evidence>
<dbReference type="EMBL" id="JARQWQ010000073">
    <property type="protein sequence ID" value="KAK2553994.1"/>
    <property type="molecule type" value="Genomic_DNA"/>
</dbReference>
<dbReference type="InterPro" id="IPR011993">
    <property type="entry name" value="PH-like_dom_sf"/>
</dbReference>
<sequence length="801" mass="89835">MSQLHRELDQLKEVFQSSTESQDWEKSDRISHCTDQEFDYLLKRLRANELEAAVLILQRNIDLEKQIWKCLENLKSVLNGRDNKLVEVNRKLISSQWKVARLRSRLLRCIIQQLRCKGSTDAYLPPWSGIDVANDENKDFQHQAEIIGQQGVGVNGQTTFAGQNTNNESTGVNVNPEDLTYSNVEDASTATNVKGQMQQTLPEQEPEPESIYEISPPSSPSKSSSPFKPLPYSVSKKGKKRQANAGDGEEKSEGTNTKQDFPALCGNQLDEEDAWVVEKHHLQDWDPTPVLQELFANVQSPSSSSLQTGETGVDNVRMAGYMEKQPVKSSHKKGSMFKSWKKRHFKATGGKLFYYEDHRALEPLGSINLIDCVVTKVEDKLLEVVEEGGEGKSVKLKCSSSKEAEDWKEALQAESAVPMYTNVPTEDLSAKKGLTIIIDLGSSTVKAGFARENAWPQVIFPCVIAVDKEDPENFAYGFSALLPEIRKNSKLRFPLRKSLKIDMLKFNTLDLIGIFEHVFDKLKVDPSEHKVIMTMPHAAGPQEKEELVELLLDHFQVEACYLQEQAVLAMYSYSAISGIVVDIGDHIDIFPVEEGCMIEAGVIRLPYGGRQITDAFTRMLTETGLRLFSEVESYVSRAIKEKVSFVAKREEVEDEIPDCAMVVNLETYSIPDGTREVAVDAARYRCTEGLFRPSLWGKDHPGIHQLTVKAIMACSIDMRKQMCRNIYLSGGGSMSPGLAERLQAEVSELVPFSQVQVHAGEERYYAAFIGASVVASLPMFNEMFVTKEDWHDLGPEALEKW</sequence>
<dbReference type="InterPro" id="IPR004000">
    <property type="entry name" value="Actin"/>
</dbReference>
<protein>
    <submittedName>
        <fullName evidence="4">Actin-7</fullName>
    </submittedName>
</protein>
<dbReference type="Gene3D" id="3.30.420.40">
    <property type="match status" value="2"/>
</dbReference>
<dbReference type="Gene3D" id="3.90.640.10">
    <property type="entry name" value="Actin, Chain A, domain 4"/>
    <property type="match status" value="1"/>
</dbReference>
<feature type="region of interest" description="Disordered" evidence="2">
    <location>
        <begin position="195"/>
        <end position="262"/>
    </location>
</feature>
<keyword evidence="5" id="KW-1185">Reference proteome</keyword>
<dbReference type="SUPFAM" id="SSF50729">
    <property type="entry name" value="PH domain-like"/>
    <property type="match status" value="1"/>
</dbReference>
<dbReference type="InterPro" id="IPR043129">
    <property type="entry name" value="ATPase_NBD"/>
</dbReference>
<comment type="caution">
    <text evidence="4">The sequence shown here is derived from an EMBL/GenBank/DDBJ whole genome shotgun (WGS) entry which is preliminary data.</text>
</comment>
<comment type="similarity">
    <text evidence="1">Belongs to the actin family.</text>
</comment>
<dbReference type="InterPro" id="IPR001849">
    <property type="entry name" value="PH_domain"/>
</dbReference>
<gene>
    <name evidence="4" type="ORF">P5673_024704</name>
</gene>
<dbReference type="PROSITE" id="PS50003">
    <property type="entry name" value="PH_DOMAIN"/>
    <property type="match status" value="1"/>
</dbReference>
<evidence type="ECO:0000256" key="2">
    <source>
        <dbReference type="SAM" id="MobiDB-lite"/>
    </source>
</evidence>
<reference evidence="4" key="1">
    <citation type="journal article" date="2023" name="G3 (Bethesda)">
        <title>Whole genome assembly and annotation of the endangered Caribbean coral Acropora cervicornis.</title>
        <authorList>
            <person name="Selwyn J.D."/>
            <person name="Vollmer S.V."/>
        </authorList>
    </citation>
    <scope>NUCLEOTIDE SEQUENCE</scope>
    <source>
        <strain evidence="4">K2</strain>
    </source>
</reference>
<dbReference type="SUPFAM" id="SSF53067">
    <property type="entry name" value="Actin-like ATPase domain"/>
    <property type="match status" value="2"/>
</dbReference>
<name>A0AAD9Q3F2_ACRCE</name>
<dbReference type="Gene3D" id="2.30.29.30">
    <property type="entry name" value="Pleckstrin-homology domain (PH domain)/Phosphotyrosine-binding domain (PTB)"/>
    <property type="match status" value="1"/>
</dbReference>
<dbReference type="Proteomes" id="UP001249851">
    <property type="component" value="Unassembled WGS sequence"/>
</dbReference>
<feature type="region of interest" description="Disordered" evidence="2">
    <location>
        <begin position="157"/>
        <end position="178"/>
    </location>
</feature>
<dbReference type="Pfam" id="PF00169">
    <property type="entry name" value="PH"/>
    <property type="match status" value="1"/>
</dbReference>
<reference evidence="4" key="2">
    <citation type="journal article" date="2023" name="Science">
        <title>Genomic signatures of disease resistance in endangered staghorn corals.</title>
        <authorList>
            <person name="Vollmer S.V."/>
            <person name="Selwyn J.D."/>
            <person name="Despard B.A."/>
            <person name="Roesel C.L."/>
        </authorList>
    </citation>
    <scope>NUCLEOTIDE SEQUENCE</scope>
    <source>
        <strain evidence="4">K2</strain>
    </source>
</reference>
<dbReference type="PANTHER" id="PTHR11937">
    <property type="entry name" value="ACTIN"/>
    <property type="match status" value="1"/>
</dbReference>
<organism evidence="4 5">
    <name type="scientific">Acropora cervicornis</name>
    <name type="common">Staghorn coral</name>
    <dbReference type="NCBI Taxonomy" id="6130"/>
    <lineage>
        <taxon>Eukaryota</taxon>
        <taxon>Metazoa</taxon>
        <taxon>Cnidaria</taxon>
        <taxon>Anthozoa</taxon>
        <taxon>Hexacorallia</taxon>
        <taxon>Scleractinia</taxon>
        <taxon>Astrocoeniina</taxon>
        <taxon>Acroporidae</taxon>
        <taxon>Acropora</taxon>
    </lineage>
</organism>
<dbReference type="SMART" id="SM00233">
    <property type="entry name" value="PH"/>
    <property type="match status" value="1"/>
</dbReference>
<feature type="domain" description="PH" evidence="3">
    <location>
        <begin position="315"/>
        <end position="416"/>
    </location>
</feature>
<dbReference type="SMART" id="SM00268">
    <property type="entry name" value="ACTIN"/>
    <property type="match status" value="1"/>
</dbReference>